<dbReference type="InterPro" id="IPR023393">
    <property type="entry name" value="START-like_dom_sf"/>
</dbReference>
<protein>
    <submittedName>
        <fullName evidence="3">SRPBCC domain-containing protein</fullName>
    </submittedName>
</protein>
<dbReference type="InterPro" id="IPR013538">
    <property type="entry name" value="ASHA1/2-like_C"/>
</dbReference>
<reference evidence="3 4" key="1">
    <citation type="submission" date="2018-09" db="EMBL/GenBank/DDBJ databases">
        <title>Genome sequencing of strain 6GH32-13.</title>
        <authorList>
            <person name="Weon H.-Y."/>
            <person name="Heo J."/>
            <person name="Kwon S.-W."/>
        </authorList>
    </citation>
    <scope>NUCLEOTIDE SEQUENCE [LARGE SCALE GENOMIC DNA]</scope>
    <source>
        <strain evidence="3 4">5GH32-13</strain>
    </source>
</reference>
<dbReference type="KEGG" id="pseg:D3H65_00080"/>
<dbReference type="SUPFAM" id="SSF55961">
    <property type="entry name" value="Bet v1-like"/>
    <property type="match status" value="1"/>
</dbReference>
<organism evidence="3 4">
    <name type="scientific">Paraflavitalea soli</name>
    <dbReference type="NCBI Taxonomy" id="2315862"/>
    <lineage>
        <taxon>Bacteria</taxon>
        <taxon>Pseudomonadati</taxon>
        <taxon>Bacteroidota</taxon>
        <taxon>Chitinophagia</taxon>
        <taxon>Chitinophagales</taxon>
        <taxon>Chitinophagaceae</taxon>
        <taxon>Paraflavitalea</taxon>
    </lineage>
</organism>
<name>A0A3B7MH50_9BACT</name>
<dbReference type="Pfam" id="PF08327">
    <property type="entry name" value="AHSA1"/>
    <property type="match status" value="1"/>
</dbReference>
<proteinExistence type="inferred from homology"/>
<evidence type="ECO:0000259" key="2">
    <source>
        <dbReference type="Pfam" id="PF08327"/>
    </source>
</evidence>
<gene>
    <name evidence="3" type="ORF">D3H65_00080</name>
</gene>
<sequence length="167" mass="19151">MSLNLQFDFLVDKEKNTITVRKELAANRQLVWDCHTKSEYLDQWFSPKPLTTKTKVMDFRPGGYWLYVMIDPGGAEYWGRTDYITIQPIEWYTALDAFSDENGSINPDLPRSNWLVTFEDLGAHSLVQTVVTYASPEALEAVVKMGLKEGMLSTLEKLDEYLATLNK</sequence>
<comment type="similarity">
    <text evidence="1">Belongs to the AHA1 family.</text>
</comment>
<dbReference type="AlphaFoldDB" id="A0A3B7MH50"/>
<dbReference type="EMBL" id="CP032157">
    <property type="protein sequence ID" value="AXY72469.1"/>
    <property type="molecule type" value="Genomic_DNA"/>
</dbReference>
<dbReference type="Gene3D" id="3.30.530.20">
    <property type="match status" value="1"/>
</dbReference>
<dbReference type="OrthoDB" id="9795306at2"/>
<dbReference type="Proteomes" id="UP000263900">
    <property type="component" value="Chromosome"/>
</dbReference>
<dbReference type="RefSeq" id="WP_119048307.1">
    <property type="nucleotide sequence ID" value="NZ_CP032157.1"/>
</dbReference>
<accession>A0A3B7MH50</accession>
<evidence type="ECO:0000313" key="3">
    <source>
        <dbReference type="EMBL" id="AXY72469.1"/>
    </source>
</evidence>
<evidence type="ECO:0000313" key="4">
    <source>
        <dbReference type="Proteomes" id="UP000263900"/>
    </source>
</evidence>
<keyword evidence="4" id="KW-1185">Reference proteome</keyword>
<evidence type="ECO:0000256" key="1">
    <source>
        <dbReference type="ARBA" id="ARBA00006817"/>
    </source>
</evidence>
<feature type="domain" description="Activator of Hsp90 ATPase homologue 1/2-like C-terminal" evidence="2">
    <location>
        <begin position="26"/>
        <end position="162"/>
    </location>
</feature>